<dbReference type="Pfam" id="PF00353">
    <property type="entry name" value="HemolysinCabind"/>
    <property type="match status" value="6"/>
</dbReference>
<proteinExistence type="predicted"/>
<evidence type="ECO:0000256" key="4">
    <source>
        <dbReference type="ARBA" id="ARBA00023157"/>
    </source>
</evidence>
<name>A0AAU7AXJ0_9ACTN</name>
<feature type="domain" description="LamG-like jellyroll fold" evidence="7">
    <location>
        <begin position="485"/>
        <end position="613"/>
    </location>
</feature>
<dbReference type="InterPro" id="IPR001343">
    <property type="entry name" value="Hemolysn_Ca-bd"/>
</dbReference>
<keyword evidence="2" id="KW-0964">Secreted</keyword>
<evidence type="ECO:0000256" key="3">
    <source>
        <dbReference type="ARBA" id="ARBA00022729"/>
    </source>
</evidence>
<evidence type="ECO:0000256" key="1">
    <source>
        <dbReference type="ARBA" id="ARBA00004613"/>
    </source>
</evidence>
<dbReference type="SUPFAM" id="SSF51120">
    <property type="entry name" value="beta-Roll"/>
    <property type="match status" value="2"/>
</dbReference>
<evidence type="ECO:0000259" key="7">
    <source>
        <dbReference type="SMART" id="SM00560"/>
    </source>
</evidence>
<organism evidence="8">
    <name type="scientific">Paraconexibacter sp. AEG42_29</name>
    <dbReference type="NCBI Taxonomy" id="2997339"/>
    <lineage>
        <taxon>Bacteria</taxon>
        <taxon>Bacillati</taxon>
        <taxon>Actinomycetota</taxon>
        <taxon>Thermoleophilia</taxon>
        <taxon>Solirubrobacterales</taxon>
        <taxon>Paraconexibacteraceae</taxon>
        <taxon>Paraconexibacter</taxon>
    </lineage>
</organism>
<reference evidence="8" key="1">
    <citation type="submission" date="2022-12" db="EMBL/GenBank/DDBJ databases">
        <title>Paraconexibacter alkalitolerans sp. nov. and Baekduia alba sp. nov., isolated from soil and emended description of the genera Paraconexibacter (Chun et al., 2020) and Baekduia (An et al., 2020).</title>
        <authorList>
            <person name="Vieira S."/>
            <person name="Huber K.J."/>
            <person name="Geppert A."/>
            <person name="Wolf J."/>
            <person name="Neumann-Schaal M."/>
            <person name="Muesken M."/>
            <person name="Overmann J."/>
        </authorList>
    </citation>
    <scope>NUCLEOTIDE SEQUENCE</scope>
    <source>
        <strain evidence="8">AEG42_29</strain>
    </source>
</reference>
<feature type="signal peptide" evidence="6">
    <location>
        <begin position="1"/>
        <end position="20"/>
    </location>
</feature>
<feature type="compositionally biased region" description="Gly residues" evidence="5">
    <location>
        <begin position="66"/>
        <end position="77"/>
    </location>
</feature>
<comment type="subcellular location">
    <subcellularLocation>
        <location evidence="1">Secreted</location>
    </subcellularLocation>
</comment>
<dbReference type="AlphaFoldDB" id="A0AAU7AXJ0"/>
<dbReference type="Gene3D" id="2.60.120.200">
    <property type="match status" value="1"/>
</dbReference>
<evidence type="ECO:0000256" key="6">
    <source>
        <dbReference type="SAM" id="SignalP"/>
    </source>
</evidence>
<dbReference type="InterPro" id="IPR013320">
    <property type="entry name" value="ConA-like_dom_sf"/>
</dbReference>
<dbReference type="PANTHER" id="PTHR38340:SF1">
    <property type="entry name" value="S-LAYER PROTEIN"/>
    <property type="match status" value="1"/>
</dbReference>
<dbReference type="PANTHER" id="PTHR38340">
    <property type="entry name" value="S-LAYER PROTEIN"/>
    <property type="match status" value="1"/>
</dbReference>
<dbReference type="InterPro" id="IPR011049">
    <property type="entry name" value="Serralysin-like_metalloprot_C"/>
</dbReference>
<sequence>MSAVALVCVIWAAGVPSAEARGAWPAPRDGTIRGDVMRGTDRADRLRGHGGPDVIRGRGGNDLLTGGTGGDEVAGGSGEDTITGAAGGDTLDGGPGADIVVGGFGSDRISGGSGDDNLEGSNDADVVHGGAGDDVIHGGSGPDMLFGDAGNDIVYADSGGDTLMGGPGDDTLFVDTSSPATIDCGPGEDTLYLVQPAGLSEDVPRESRRVLGCEHPLILDAIVDPNTGVRYLAPSTGGTRTGSAKDDLLLGGPGPDTLRGGAGNDVLWGLRQAGLTSTARDVLDAGAGEDTIYGGPGPQQIQAGAGDDFVNGGLGRNDIDAGPGNDTIRLRGTNISTIQGGTGDDEIYAGGPARARVRCGPGRDTVHADSGDAVAADCERIDAPRASRPQRLRAGTALRAAARVTYADLVRATADLAHWWRLGPAPALPGATPSTVRDEVTGSVGTAPGDHTEPGVTDDGDGAWLPRGPLETRVSSAPLQAPTSTLEAWVRTPSTPDAQEVLSARFAGAAVIAVTVDANGTFQALISRGSTGPDTRLAGYGSTAGQGVWHHIALTRAGGLATLYVDGVRTDSDVDADLAALPATSDLQFTSADPSTATAIDELALYTRALTAAEVAAHAGVGRESSTAPITVPDPPFGRYLQAGFATRLHTGSAGSSYQCLLDETIQLPCAERFVLPVLESGSHTLKITATDRFGRVETTPRTHTFAYARANPYTAGAAVIGVTGAVPTLLAMGSNDRQATFECALVASVYSEPTPREWIPCTSGTPLPENVTGVVRFRAVSASGLRDPTPALLQLRPRAQAASGRPGAFGGARAELQIAAEDSRPSAYPYTCALDGTPLVDCRNGNALPVLRQGTHTLQVTQQTAVLPDPIVIAPLRFTVGTPAALSLTALQFPAVVETSAALARRVPRVRLALDAPALLTLTITRGDGRQVTSSVTVGTAGPNTVKIPASALRRLALGRYQLEVTAAGVATPPAAARVPFAIIPRER</sequence>
<dbReference type="Gene3D" id="2.150.10.10">
    <property type="entry name" value="Serralysin-like metalloprotease, C-terminal"/>
    <property type="match status" value="5"/>
</dbReference>
<dbReference type="Pfam" id="PF13385">
    <property type="entry name" value="Laminin_G_3"/>
    <property type="match status" value="1"/>
</dbReference>
<dbReference type="GO" id="GO:0005576">
    <property type="term" value="C:extracellular region"/>
    <property type="evidence" value="ECO:0007669"/>
    <property type="project" value="UniProtKB-SubCell"/>
</dbReference>
<dbReference type="KEGG" id="parq:DSM112329_02903"/>
<dbReference type="PROSITE" id="PS00330">
    <property type="entry name" value="HEMOLYSIN_CALCIUM"/>
    <property type="match status" value="2"/>
</dbReference>
<protein>
    <recommendedName>
        <fullName evidence="7">LamG-like jellyroll fold domain-containing protein</fullName>
    </recommendedName>
</protein>
<evidence type="ECO:0000256" key="5">
    <source>
        <dbReference type="SAM" id="MobiDB-lite"/>
    </source>
</evidence>
<dbReference type="SUPFAM" id="SSF49899">
    <property type="entry name" value="Concanavalin A-like lectins/glucanases"/>
    <property type="match status" value="1"/>
</dbReference>
<evidence type="ECO:0000313" key="8">
    <source>
        <dbReference type="EMBL" id="XAY06042.1"/>
    </source>
</evidence>
<feature type="region of interest" description="Disordered" evidence="5">
    <location>
        <begin position="426"/>
        <end position="467"/>
    </location>
</feature>
<dbReference type="InterPro" id="IPR050557">
    <property type="entry name" value="RTX_toxin/Mannuronan_C5-epim"/>
</dbReference>
<accession>A0AAU7AXJ0</accession>
<gene>
    <name evidence="8" type="ORF">DSM112329_02903</name>
</gene>
<dbReference type="InterPro" id="IPR018511">
    <property type="entry name" value="Hemolysin-typ_Ca-bd_CS"/>
</dbReference>
<dbReference type="PRINTS" id="PR00313">
    <property type="entry name" value="CABNDNGRPT"/>
</dbReference>
<dbReference type="EMBL" id="CP114014">
    <property type="protein sequence ID" value="XAY06042.1"/>
    <property type="molecule type" value="Genomic_DNA"/>
</dbReference>
<feature type="chain" id="PRO_5043840074" description="LamG-like jellyroll fold domain-containing protein" evidence="6">
    <location>
        <begin position="21"/>
        <end position="989"/>
    </location>
</feature>
<dbReference type="GO" id="GO:0005509">
    <property type="term" value="F:calcium ion binding"/>
    <property type="evidence" value="ECO:0007669"/>
    <property type="project" value="InterPro"/>
</dbReference>
<feature type="region of interest" description="Disordered" evidence="5">
    <location>
        <begin position="42"/>
        <end position="77"/>
    </location>
</feature>
<keyword evidence="3 6" id="KW-0732">Signal</keyword>
<dbReference type="SMART" id="SM00560">
    <property type="entry name" value="LamGL"/>
    <property type="match status" value="1"/>
</dbReference>
<evidence type="ECO:0000256" key="2">
    <source>
        <dbReference type="ARBA" id="ARBA00022525"/>
    </source>
</evidence>
<keyword evidence="4" id="KW-1015">Disulfide bond</keyword>
<dbReference type="InterPro" id="IPR006558">
    <property type="entry name" value="LamG-like"/>
</dbReference>